<feature type="region of interest" description="Disordered" evidence="1">
    <location>
        <begin position="174"/>
        <end position="232"/>
    </location>
</feature>
<evidence type="ECO:0000313" key="4">
    <source>
        <dbReference type="Proteomes" id="UP000217790"/>
    </source>
</evidence>
<evidence type="ECO:0000256" key="2">
    <source>
        <dbReference type="SAM" id="SignalP"/>
    </source>
</evidence>
<dbReference type="OMA" id="PNIPCKM"/>
<evidence type="ECO:0000256" key="1">
    <source>
        <dbReference type="SAM" id="MobiDB-lite"/>
    </source>
</evidence>
<gene>
    <name evidence="3" type="ORF">ARMGADRAFT_335049</name>
</gene>
<dbReference type="EMBL" id="KZ293669">
    <property type="protein sequence ID" value="PBK89221.1"/>
    <property type="molecule type" value="Genomic_DNA"/>
</dbReference>
<feature type="compositionally biased region" description="Low complexity" evidence="1">
    <location>
        <begin position="192"/>
        <end position="222"/>
    </location>
</feature>
<reference evidence="4" key="1">
    <citation type="journal article" date="2017" name="Nat. Ecol. Evol.">
        <title>Genome expansion and lineage-specific genetic innovations in the forest pathogenic fungi Armillaria.</title>
        <authorList>
            <person name="Sipos G."/>
            <person name="Prasanna A.N."/>
            <person name="Walter M.C."/>
            <person name="O'Connor E."/>
            <person name="Balint B."/>
            <person name="Krizsan K."/>
            <person name="Kiss B."/>
            <person name="Hess J."/>
            <person name="Varga T."/>
            <person name="Slot J."/>
            <person name="Riley R."/>
            <person name="Boka B."/>
            <person name="Rigling D."/>
            <person name="Barry K."/>
            <person name="Lee J."/>
            <person name="Mihaltcheva S."/>
            <person name="LaButti K."/>
            <person name="Lipzen A."/>
            <person name="Waldron R."/>
            <person name="Moloney N.M."/>
            <person name="Sperisen C."/>
            <person name="Kredics L."/>
            <person name="Vagvoelgyi C."/>
            <person name="Patrignani A."/>
            <person name="Fitzpatrick D."/>
            <person name="Nagy I."/>
            <person name="Doyle S."/>
            <person name="Anderson J.B."/>
            <person name="Grigoriev I.V."/>
            <person name="Gueldener U."/>
            <person name="Muensterkoetter M."/>
            <person name="Nagy L.G."/>
        </authorList>
    </citation>
    <scope>NUCLEOTIDE SEQUENCE [LARGE SCALE GENOMIC DNA]</scope>
    <source>
        <strain evidence="4">Ar21-2</strain>
    </source>
</reference>
<accession>A0A2H3D1Q4</accession>
<dbReference type="OrthoDB" id="3040301at2759"/>
<feature type="compositionally biased region" description="Polar residues" evidence="1">
    <location>
        <begin position="223"/>
        <end position="232"/>
    </location>
</feature>
<dbReference type="Proteomes" id="UP000217790">
    <property type="component" value="Unassembled WGS sequence"/>
</dbReference>
<sequence length="232" mass="24518">MPLPPNDYVTMLSILLAFLYLTVSTRAFEISVPYFVVLNEPATAAWTRSERDQGDFVFVLRSLQSGESERLSDVPNNLSSGTISLNFTHPGLYKVEIGRFNTEFIAIRISSPVLVLEVDGILNIPYKTETHNPKPSASSPPPDTALSSTASNLTTLHHASSFSPFSTPEVLSSSTVTSSVSPTSGYGTILNSSTSTSSSSAASSTASQSTSFSSLSTSGAVSDSSSITVTSR</sequence>
<keyword evidence="2" id="KW-0732">Signal</keyword>
<dbReference type="AlphaFoldDB" id="A0A2H3D1Q4"/>
<feature type="region of interest" description="Disordered" evidence="1">
    <location>
        <begin position="128"/>
        <end position="149"/>
    </location>
</feature>
<proteinExistence type="predicted"/>
<protein>
    <submittedName>
        <fullName evidence="3">Uncharacterized protein</fullName>
    </submittedName>
</protein>
<name>A0A2H3D1Q4_ARMGA</name>
<dbReference type="InParanoid" id="A0A2H3D1Q4"/>
<dbReference type="STRING" id="47427.A0A2H3D1Q4"/>
<feature type="signal peptide" evidence="2">
    <location>
        <begin position="1"/>
        <end position="27"/>
    </location>
</feature>
<evidence type="ECO:0000313" key="3">
    <source>
        <dbReference type="EMBL" id="PBK89221.1"/>
    </source>
</evidence>
<keyword evidence="4" id="KW-1185">Reference proteome</keyword>
<feature type="chain" id="PRO_5013722736" evidence="2">
    <location>
        <begin position="28"/>
        <end position="232"/>
    </location>
</feature>
<feature type="compositionally biased region" description="Low complexity" evidence="1">
    <location>
        <begin position="174"/>
        <end position="184"/>
    </location>
</feature>
<organism evidence="3 4">
    <name type="scientific">Armillaria gallica</name>
    <name type="common">Bulbous honey fungus</name>
    <name type="synonym">Armillaria bulbosa</name>
    <dbReference type="NCBI Taxonomy" id="47427"/>
    <lineage>
        <taxon>Eukaryota</taxon>
        <taxon>Fungi</taxon>
        <taxon>Dikarya</taxon>
        <taxon>Basidiomycota</taxon>
        <taxon>Agaricomycotina</taxon>
        <taxon>Agaricomycetes</taxon>
        <taxon>Agaricomycetidae</taxon>
        <taxon>Agaricales</taxon>
        <taxon>Marasmiineae</taxon>
        <taxon>Physalacriaceae</taxon>
        <taxon>Armillaria</taxon>
    </lineage>
</organism>